<dbReference type="SUPFAM" id="SSF53613">
    <property type="entry name" value="Ribokinase-like"/>
    <property type="match status" value="1"/>
</dbReference>
<dbReference type="EMBL" id="JBHUEK010000025">
    <property type="protein sequence ID" value="MFD1780103.1"/>
    <property type="molecule type" value="Genomic_DNA"/>
</dbReference>
<dbReference type="RefSeq" id="WP_099354768.1">
    <property type="nucleotide sequence ID" value="NZ_JBHUEK010000025.1"/>
</dbReference>
<feature type="domain" description="Carbohydrate kinase PfkB" evidence="4">
    <location>
        <begin position="15"/>
        <end position="262"/>
    </location>
</feature>
<keyword evidence="6" id="KW-1185">Reference proteome</keyword>
<comment type="similarity">
    <text evidence="1">Belongs to the carbohydrate kinase PfkB family.</text>
</comment>
<evidence type="ECO:0000313" key="6">
    <source>
        <dbReference type="Proteomes" id="UP001597227"/>
    </source>
</evidence>
<keyword evidence="2" id="KW-0808">Transferase</keyword>
<dbReference type="InterPro" id="IPR029056">
    <property type="entry name" value="Ribokinase-like"/>
</dbReference>
<accession>A0ABW4MRF1</accession>
<evidence type="ECO:0000256" key="1">
    <source>
        <dbReference type="ARBA" id="ARBA00010688"/>
    </source>
</evidence>
<name>A0ABW4MRF1_9BACI</name>
<organism evidence="5 6">
    <name type="scientific">Fredinandcohnia salidurans</name>
    <dbReference type="NCBI Taxonomy" id="2595041"/>
    <lineage>
        <taxon>Bacteria</taxon>
        <taxon>Bacillati</taxon>
        <taxon>Bacillota</taxon>
        <taxon>Bacilli</taxon>
        <taxon>Bacillales</taxon>
        <taxon>Bacillaceae</taxon>
        <taxon>Fredinandcohnia</taxon>
    </lineage>
</organism>
<dbReference type="Pfam" id="PF00294">
    <property type="entry name" value="PfkB"/>
    <property type="match status" value="1"/>
</dbReference>
<dbReference type="InterPro" id="IPR052700">
    <property type="entry name" value="Carb_kinase_PfkB-like"/>
</dbReference>
<comment type="caution">
    <text evidence="5">The sequence shown here is derived from an EMBL/GenBank/DDBJ whole genome shotgun (WGS) entry which is preliminary data.</text>
</comment>
<dbReference type="PROSITE" id="PS00584">
    <property type="entry name" value="PFKB_KINASES_2"/>
    <property type="match status" value="1"/>
</dbReference>
<reference evidence="6" key="1">
    <citation type="journal article" date="2019" name="Int. J. Syst. Evol. Microbiol.">
        <title>The Global Catalogue of Microorganisms (GCM) 10K type strain sequencing project: providing services to taxonomists for standard genome sequencing and annotation.</title>
        <authorList>
            <consortium name="The Broad Institute Genomics Platform"/>
            <consortium name="The Broad Institute Genome Sequencing Center for Infectious Disease"/>
            <person name="Wu L."/>
            <person name="Ma J."/>
        </authorList>
    </citation>
    <scope>NUCLEOTIDE SEQUENCE [LARGE SCALE GENOMIC DNA]</scope>
    <source>
        <strain evidence="6">CCUG 15531</strain>
    </source>
</reference>
<dbReference type="Proteomes" id="UP001597227">
    <property type="component" value="Unassembled WGS sequence"/>
</dbReference>
<keyword evidence="3 5" id="KW-0418">Kinase</keyword>
<evidence type="ECO:0000256" key="3">
    <source>
        <dbReference type="ARBA" id="ARBA00022777"/>
    </source>
</evidence>
<dbReference type="PANTHER" id="PTHR43320">
    <property type="entry name" value="SUGAR KINASE"/>
    <property type="match status" value="1"/>
</dbReference>
<sequence length="272" mass="30196">MKLIAIGDNVVDCYLDQGLYYPGGNAVNVAVNGKRSGAEEVGYIGVFATDDKAQHLKAVLTKEGIRYHRSRVVEGKSGQPRVNLTEEGDRVFVFSPKDTVQHLVKMRLVEGDYDYIKSFDVCHTSCYSWLEDELPTLSKQIDVSFDFSENRDPEYLQKVCPHISIGFFSGADLRDEEIENLLATLEGYNLKVVGITRGSKPAIFAHNGKLYKQEVLKTEVVDTMGAGDSFIGAFLTSFYNHNSMEDSLYAAAQSASTTCTFYGGFGYPNKLE</sequence>
<gene>
    <name evidence="5" type="ORF">ACFSFW_15660</name>
</gene>
<proteinExistence type="inferred from homology"/>
<dbReference type="InterPro" id="IPR002173">
    <property type="entry name" value="Carboh/pur_kinase_PfkB_CS"/>
</dbReference>
<protein>
    <submittedName>
        <fullName evidence="5">PfkB family carbohydrate kinase</fullName>
    </submittedName>
</protein>
<dbReference type="GO" id="GO:0016301">
    <property type="term" value="F:kinase activity"/>
    <property type="evidence" value="ECO:0007669"/>
    <property type="project" value="UniProtKB-KW"/>
</dbReference>
<dbReference type="Gene3D" id="3.40.1190.20">
    <property type="match status" value="1"/>
</dbReference>
<evidence type="ECO:0000256" key="2">
    <source>
        <dbReference type="ARBA" id="ARBA00022679"/>
    </source>
</evidence>
<dbReference type="InterPro" id="IPR011611">
    <property type="entry name" value="PfkB_dom"/>
</dbReference>
<evidence type="ECO:0000259" key="4">
    <source>
        <dbReference type="Pfam" id="PF00294"/>
    </source>
</evidence>
<evidence type="ECO:0000313" key="5">
    <source>
        <dbReference type="EMBL" id="MFD1780103.1"/>
    </source>
</evidence>